<accession>A0A2H5QGQ9</accession>
<gene>
    <name evidence="2" type="ORF">CUMW_228640</name>
</gene>
<organism evidence="2 3">
    <name type="scientific">Citrus unshiu</name>
    <name type="common">Satsuma mandarin</name>
    <name type="synonym">Citrus nobilis var. unshiu</name>
    <dbReference type="NCBI Taxonomy" id="55188"/>
    <lineage>
        <taxon>Eukaryota</taxon>
        <taxon>Viridiplantae</taxon>
        <taxon>Streptophyta</taxon>
        <taxon>Embryophyta</taxon>
        <taxon>Tracheophyta</taxon>
        <taxon>Spermatophyta</taxon>
        <taxon>Magnoliopsida</taxon>
        <taxon>eudicotyledons</taxon>
        <taxon>Gunneridae</taxon>
        <taxon>Pentapetalae</taxon>
        <taxon>rosids</taxon>
        <taxon>malvids</taxon>
        <taxon>Sapindales</taxon>
        <taxon>Rutaceae</taxon>
        <taxon>Aurantioideae</taxon>
        <taxon>Citrus</taxon>
    </lineage>
</organism>
<keyword evidence="1" id="KW-1133">Transmembrane helix</keyword>
<dbReference type="AlphaFoldDB" id="A0A2H5QGQ9"/>
<keyword evidence="1" id="KW-0812">Transmembrane</keyword>
<dbReference type="Proteomes" id="UP000236630">
    <property type="component" value="Unassembled WGS sequence"/>
</dbReference>
<keyword evidence="1" id="KW-0472">Membrane</keyword>
<feature type="transmembrane region" description="Helical" evidence="1">
    <location>
        <begin position="77"/>
        <end position="97"/>
    </location>
</feature>
<evidence type="ECO:0000256" key="1">
    <source>
        <dbReference type="SAM" id="Phobius"/>
    </source>
</evidence>
<feature type="transmembrane region" description="Helical" evidence="1">
    <location>
        <begin position="48"/>
        <end position="65"/>
    </location>
</feature>
<feature type="transmembrane region" description="Helical" evidence="1">
    <location>
        <begin position="104"/>
        <end position="123"/>
    </location>
</feature>
<dbReference type="PANTHER" id="PTHR34115:SF6">
    <property type="entry name" value="PROTEIN, PUTATIVE-RELATED"/>
    <property type="match status" value="1"/>
</dbReference>
<proteinExistence type="predicted"/>
<dbReference type="PANTHER" id="PTHR34115">
    <property type="entry name" value="PROTEIN, PUTATIVE-RELATED"/>
    <property type="match status" value="1"/>
</dbReference>
<dbReference type="EMBL" id="BDQV01000373">
    <property type="protein sequence ID" value="GAY63806.1"/>
    <property type="molecule type" value="Genomic_DNA"/>
</dbReference>
<evidence type="ECO:0000313" key="2">
    <source>
        <dbReference type="EMBL" id="GAY63806.1"/>
    </source>
</evidence>
<keyword evidence="3" id="KW-1185">Reference proteome</keyword>
<dbReference type="InterPro" id="IPR053258">
    <property type="entry name" value="Ca-permeable_cation_channel"/>
</dbReference>
<feature type="transmembrane region" description="Helical" evidence="1">
    <location>
        <begin position="129"/>
        <end position="146"/>
    </location>
</feature>
<sequence length="199" mass="23485">MEVRMFHVNGGYRVERITTDSHQFPRERRSLPQSVQNLSSSSAPYHKIFAFLIPLLVGVIEINNVQEKNKSLIETHSMSMCLFLLALLIYAFPYFATMKFKLQIFKAIVVISGSLCSVSLVSITLPHPYGHFSFIMWAFVVLLVAYNRRLHKKIWQFWNRFGGNNQLLDRLYADTYPWMTAAVAKKQPEWWRRRWRQRP</sequence>
<evidence type="ECO:0000313" key="3">
    <source>
        <dbReference type="Proteomes" id="UP000236630"/>
    </source>
</evidence>
<protein>
    <submittedName>
        <fullName evidence="2">Uncharacterized protein</fullName>
    </submittedName>
</protein>
<name>A0A2H5QGQ9_CITUN</name>
<comment type="caution">
    <text evidence="2">The sequence shown here is derived from an EMBL/GenBank/DDBJ whole genome shotgun (WGS) entry which is preliminary data.</text>
</comment>
<reference evidence="2 3" key="1">
    <citation type="journal article" date="2017" name="Front. Genet.">
        <title>Draft sequencing of the heterozygous diploid genome of Satsuma (Citrus unshiu Marc.) using a hybrid assembly approach.</title>
        <authorList>
            <person name="Shimizu T."/>
            <person name="Tanizawa Y."/>
            <person name="Mochizuki T."/>
            <person name="Nagasaki H."/>
            <person name="Yoshioka T."/>
            <person name="Toyoda A."/>
            <person name="Fujiyama A."/>
            <person name="Kaminuma E."/>
            <person name="Nakamura Y."/>
        </authorList>
    </citation>
    <scope>NUCLEOTIDE SEQUENCE [LARGE SCALE GENOMIC DNA]</scope>
    <source>
        <strain evidence="3">cv. Miyagawa wase</strain>
    </source>
</reference>